<dbReference type="PROSITE" id="PS50110">
    <property type="entry name" value="RESPONSE_REGULATORY"/>
    <property type="match status" value="1"/>
</dbReference>
<evidence type="ECO:0000256" key="13">
    <source>
        <dbReference type="ARBA" id="ARBA00023231"/>
    </source>
</evidence>
<accession>A0ABY3R3Q8</accession>
<dbReference type="SUPFAM" id="SSF52540">
    <property type="entry name" value="P-loop containing nucleoside triphosphate hydrolases"/>
    <property type="match status" value="1"/>
</dbReference>
<dbReference type="InterPro" id="IPR025944">
    <property type="entry name" value="Sigma_54_int_dom_CS"/>
</dbReference>
<keyword evidence="3" id="KW-0963">Cytoplasm</keyword>
<evidence type="ECO:0000256" key="1">
    <source>
        <dbReference type="ARBA" id="ARBA00004496"/>
    </source>
</evidence>
<keyword evidence="6" id="KW-0547">Nucleotide-binding</keyword>
<organism evidence="20 21">
    <name type="scientific">Bradyrhizobium ontarionense</name>
    <dbReference type="NCBI Taxonomy" id="2898149"/>
    <lineage>
        <taxon>Bacteria</taxon>
        <taxon>Pseudomonadati</taxon>
        <taxon>Pseudomonadota</taxon>
        <taxon>Alphaproteobacteria</taxon>
        <taxon>Hyphomicrobiales</taxon>
        <taxon>Nitrobacteraceae</taxon>
        <taxon>Bradyrhizobium</taxon>
    </lineage>
</organism>
<keyword evidence="7" id="KW-0067">ATP-binding</keyword>
<sequence>MAASILIADDDPVQRRLVENMVQKCGYEAIVVETGDAVIEKLTSADAGPIDAILLDLVMPGLDGMGVLSKMREIGLSIPVIVQTAHGGIDNVVSAMRAGAQDFVVKPVGIERLQVSLRNALNTSALKGELQRIRHSREGRLTFADIITRAEAMAPILRIAEKAAASSIPVLIEGESGVGKELFARAIHGTSERKTKPFVAVNCGAIPDNLVESILFGHEKGAFTGATERHMGKFVEAHGGTLFLDEVSELPLTAQVKLLRALQEGAVEAVGGRKPVKVDVRIISATNRRLLDRVKEGHFREDLFYRLHVLPLTIPPLRARREDIPPLLRHFLARFAAEENRAVSGIGGEAVAYLTKLDWPGNIRQLENVIYRAVVMSETDQLGVADFPLIPTHAPPVEPAPALIVERPIHPALPAMVPGSEVPIAPSPLPSHGNLAMLTPGGDVRPLEEMEHEIIRFAIAHYRGQMSEVARRLKIGRSTLYRKLDEASGETPSTESPPL</sequence>
<dbReference type="Gene3D" id="1.10.10.60">
    <property type="entry name" value="Homeodomain-like"/>
    <property type="match status" value="1"/>
</dbReference>
<evidence type="ECO:0000256" key="14">
    <source>
        <dbReference type="ARBA" id="ARBA00029881"/>
    </source>
</evidence>
<dbReference type="Gene3D" id="3.40.50.300">
    <property type="entry name" value="P-loop containing nucleotide triphosphate hydrolases"/>
    <property type="match status" value="1"/>
</dbReference>
<dbReference type="Pfam" id="PF25601">
    <property type="entry name" value="AAA_lid_14"/>
    <property type="match status" value="1"/>
</dbReference>
<evidence type="ECO:0000256" key="8">
    <source>
        <dbReference type="ARBA" id="ARBA00023012"/>
    </source>
</evidence>
<dbReference type="Gene3D" id="1.10.8.60">
    <property type="match status" value="1"/>
</dbReference>
<dbReference type="SUPFAM" id="SSF52172">
    <property type="entry name" value="CheY-like"/>
    <property type="match status" value="1"/>
</dbReference>
<dbReference type="SMART" id="SM00448">
    <property type="entry name" value="REC"/>
    <property type="match status" value="1"/>
</dbReference>
<keyword evidence="8" id="KW-0902">Two-component regulatory system</keyword>
<evidence type="ECO:0000256" key="9">
    <source>
        <dbReference type="ARBA" id="ARBA00023015"/>
    </source>
</evidence>
<dbReference type="InterPro" id="IPR025662">
    <property type="entry name" value="Sigma_54_int_dom_ATP-bd_1"/>
</dbReference>
<dbReference type="Pfam" id="PF00072">
    <property type="entry name" value="Response_reg"/>
    <property type="match status" value="1"/>
</dbReference>
<evidence type="ECO:0000259" key="19">
    <source>
        <dbReference type="PROSITE" id="PS50110"/>
    </source>
</evidence>
<dbReference type="RefSeq" id="WP_231317185.1">
    <property type="nucleotide sequence ID" value="NZ_CP088156.1"/>
</dbReference>
<dbReference type="PANTHER" id="PTHR32071">
    <property type="entry name" value="TRANSCRIPTIONAL REGULATORY PROTEIN"/>
    <property type="match status" value="1"/>
</dbReference>
<dbReference type="InterPro" id="IPR025943">
    <property type="entry name" value="Sigma_54_int_dom_ATP-bd_2"/>
</dbReference>
<dbReference type="PROSITE" id="PS00675">
    <property type="entry name" value="SIGMA54_INTERACT_1"/>
    <property type="match status" value="1"/>
</dbReference>
<proteinExistence type="predicted"/>
<evidence type="ECO:0000256" key="12">
    <source>
        <dbReference type="ARBA" id="ARBA00023163"/>
    </source>
</evidence>
<evidence type="ECO:0000256" key="16">
    <source>
        <dbReference type="ARBA" id="ARBA00043886"/>
    </source>
</evidence>
<feature type="modified residue" description="4-aspartylphosphate" evidence="17">
    <location>
        <position position="56"/>
    </location>
</feature>
<evidence type="ECO:0000256" key="10">
    <source>
        <dbReference type="ARBA" id="ARBA00023125"/>
    </source>
</evidence>
<keyword evidence="9" id="KW-0805">Transcription regulation</keyword>
<dbReference type="PANTHER" id="PTHR32071:SF95">
    <property type="entry name" value="DNA-BINDING TRANSCRIPTIONAL REGULATOR NTRC"/>
    <property type="match status" value="1"/>
</dbReference>
<dbReference type="InterPro" id="IPR002197">
    <property type="entry name" value="HTH_Fis"/>
</dbReference>
<keyword evidence="4" id="KW-0678">Repressor</keyword>
<keyword evidence="13" id="KW-0535">Nitrogen fixation</keyword>
<dbReference type="InterPro" id="IPR011006">
    <property type="entry name" value="CheY-like_superfamily"/>
</dbReference>
<dbReference type="CDD" id="cd00156">
    <property type="entry name" value="REC"/>
    <property type="match status" value="1"/>
</dbReference>
<dbReference type="Proteomes" id="UP001431010">
    <property type="component" value="Chromosome"/>
</dbReference>
<dbReference type="InterPro" id="IPR002078">
    <property type="entry name" value="Sigma_54_int"/>
</dbReference>
<evidence type="ECO:0000313" key="21">
    <source>
        <dbReference type="Proteomes" id="UP001431010"/>
    </source>
</evidence>
<feature type="domain" description="Sigma-54 factor interaction" evidence="18">
    <location>
        <begin position="146"/>
        <end position="375"/>
    </location>
</feature>
<dbReference type="PROSITE" id="PS00676">
    <property type="entry name" value="SIGMA54_INTERACT_2"/>
    <property type="match status" value="1"/>
</dbReference>
<dbReference type="Pfam" id="PF00158">
    <property type="entry name" value="Sigma54_activat"/>
    <property type="match status" value="1"/>
</dbReference>
<keyword evidence="10" id="KW-0238">DNA-binding</keyword>
<evidence type="ECO:0000256" key="2">
    <source>
        <dbReference type="ARBA" id="ARBA00019059"/>
    </source>
</evidence>
<dbReference type="Pfam" id="PF02954">
    <property type="entry name" value="HTH_8"/>
    <property type="match status" value="1"/>
</dbReference>
<evidence type="ECO:0000256" key="3">
    <source>
        <dbReference type="ARBA" id="ARBA00022490"/>
    </source>
</evidence>
<keyword evidence="12" id="KW-0804">Transcription</keyword>
<dbReference type="SUPFAM" id="SSF46689">
    <property type="entry name" value="Homeodomain-like"/>
    <property type="match status" value="1"/>
</dbReference>
<dbReference type="InterPro" id="IPR009057">
    <property type="entry name" value="Homeodomain-like_sf"/>
</dbReference>
<dbReference type="EMBL" id="CP088156">
    <property type="protein sequence ID" value="UFZ01387.1"/>
    <property type="molecule type" value="Genomic_DNA"/>
</dbReference>
<dbReference type="CDD" id="cd00009">
    <property type="entry name" value="AAA"/>
    <property type="match status" value="1"/>
</dbReference>
<evidence type="ECO:0000256" key="5">
    <source>
        <dbReference type="ARBA" id="ARBA00022553"/>
    </source>
</evidence>
<comment type="function">
    <text evidence="16">Member of the two-component regulatory system NtrB/NtrC, which controls expression of the nitrogen-regulated (ntr) genes in response to nitrogen limitation. Phosphorylated NtrC binds directly to DNA and stimulates the formation of open promoter-sigma54-RNA polymerase complexes.</text>
</comment>
<name>A0ABY3R3Q8_9BRAD</name>
<keyword evidence="21" id="KW-1185">Reference proteome</keyword>
<dbReference type="InterPro" id="IPR003593">
    <property type="entry name" value="AAA+_ATPase"/>
</dbReference>
<evidence type="ECO:0000259" key="18">
    <source>
        <dbReference type="PROSITE" id="PS50045"/>
    </source>
</evidence>
<dbReference type="Gene3D" id="3.40.50.2300">
    <property type="match status" value="1"/>
</dbReference>
<gene>
    <name evidence="20" type="ORF">LQG66_18815</name>
</gene>
<keyword evidence="5 17" id="KW-0597">Phosphoprotein</keyword>
<keyword evidence="11" id="KW-0010">Activator</keyword>
<evidence type="ECO:0000256" key="7">
    <source>
        <dbReference type="ARBA" id="ARBA00022840"/>
    </source>
</evidence>
<feature type="domain" description="Response regulatory" evidence="19">
    <location>
        <begin position="4"/>
        <end position="121"/>
    </location>
</feature>
<evidence type="ECO:0000256" key="6">
    <source>
        <dbReference type="ARBA" id="ARBA00022741"/>
    </source>
</evidence>
<dbReference type="PROSITE" id="PS00688">
    <property type="entry name" value="SIGMA54_INTERACT_3"/>
    <property type="match status" value="1"/>
</dbReference>
<dbReference type="PROSITE" id="PS50045">
    <property type="entry name" value="SIGMA54_INTERACT_4"/>
    <property type="match status" value="1"/>
</dbReference>
<comment type="subcellular location">
    <subcellularLocation>
        <location evidence="1">Cytoplasm</location>
    </subcellularLocation>
</comment>
<protein>
    <recommendedName>
        <fullName evidence="2">DNA-binding transcriptional regulator NtrC</fullName>
    </recommendedName>
    <alternativeName>
        <fullName evidence="14">Nitrogen regulation protein NR(I)</fullName>
    </alternativeName>
    <alternativeName>
        <fullName evidence="15">Nitrogen regulator I</fullName>
    </alternativeName>
</protein>
<dbReference type="InterPro" id="IPR027417">
    <property type="entry name" value="P-loop_NTPase"/>
</dbReference>
<evidence type="ECO:0000256" key="11">
    <source>
        <dbReference type="ARBA" id="ARBA00023159"/>
    </source>
</evidence>
<dbReference type="InterPro" id="IPR001789">
    <property type="entry name" value="Sig_transdc_resp-reg_receiver"/>
</dbReference>
<evidence type="ECO:0000313" key="20">
    <source>
        <dbReference type="EMBL" id="UFZ01387.1"/>
    </source>
</evidence>
<evidence type="ECO:0000256" key="4">
    <source>
        <dbReference type="ARBA" id="ARBA00022491"/>
    </source>
</evidence>
<evidence type="ECO:0000256" key="17">
    <source>
        <dbReference type="PROSITE-ProRule" id="PRU00169"/>
    </source>
</evidence>
<reference evidence="20" key="1">
    <citation type="journal article" date="2024" name="Antonie Van Leeuwenhoek">
        <title>Bradyrhizobium ontarionense sp. nov., a novel bacterial symbiont isolated from Aeschynomene indica (Indian jointvetch), harbours photosynthesis, nitrogen fixation and nitrous oxide (N2O) reductase genes.</title>
        <authorList>
            <person name="Bromfield E.S.P."/>
            <person name="Cloutier S."/>
        </authorList>
    </citation>
    <scope>NUCLEOTIDE SEQUENCE</scope>
    <source>
        <strain evidence="20">A19</strain>
    </source>
</reference>
<dbReference type="InterPro" id="IPR058031">
    <property type="entry name" value="AAA_lid_NorR"/>
</dbReference>
<evidence type="ECO:0000256" key="15">
    <source>
        <dbReference type="ARBA" id="ARBA00031910"/>
    </source>
</evidence>
<dbReference type="SMART" id="SM00382">
    <property type="entry name" value="AAA"/>
    <property type="match status" value="1"/>
</dbReference>